<dbReference type="InterPro" id="IPR053134">
    <property type="entry name" value="RNA-dir_DNA_polymerase"/>
</dbReference>
<dbReference type="InterPro" id="IPR043128">
    <property type="entry name" value="Rev_trsase/Diguanyl_cyclase"/>
</dbReference>
<feature type="domain" description="Reverse transcriptase" evidence="2">
    <location>
        <begin position="195"/>
        <end position="323"/>
    </location>
</feature>
<dbReference type="CDD" id="cd00303">
    <property type="entry name" value="retropepsin_like"/>
    <property type="match status" value="1"/>
</dbReference>
<name>A0A5B6WSU4_9ROSI</name>
<dbReference type="CDD" id="cd01647">
    <property type="entry name" value="RT_LTR"/>
    <property type="match status" value="1"/>
</dbReference>
<reference evidence="4" key="1">
    <citation type="journal article" date="2019" name="Plant Biotechnol. J.">
        <title>Genome sequencing of the Australian wild diploid species Gossypium australe highlights disease resistance and delayed gland morphogenesis.</title>
        <authorList>
            <person name="Cai Y."/>
            <person name="Cai X."/>
            <person name="Wang Q."/>
            <person name="Wang P."/>
            <person name="Zhang Y."/>
            <person name="Cai C."/>
            <person name="Xu Y."/>
            <person name="Wang K."/>
            <person name="Zhou Z."/>
            <person name="Wang C."/>
            <person name="Geng S."/>
            <person name="Li B."/>
            <person name="Dong Q."/>
            <person name="Hou Y."/>
            <person name="Wang H."/>
            <person name="Ai P."/>
            <person name="Liu Z."/>
            <person name="Yi F."/>
            <person name="Sun M."/>
            <person name="An G."/>
            <person name="Cheng J."/>
            <person name="Zhang Y."/>
            <person name="Shi Q."/>
            <person name="Xie Y."/>
            <person name="Shi X."/>
            <person name="Chang Y."/>
            <person name="Huang F."/>
            <person name="Chen Y."/>
            <person name="Hong S."/>
            <person name="Mi L."/>
            <person name="Sun Q."/>
            <person name="Zhang L."/>
            <person name="Zhou B."/>
            <person name="Peng R."/>
            <person name="Zhang X."/>
            <person name="Liu F."/>
        </authorList>
    </citation>
    <scope>NUCLEOTIDE SEQUENCE [LARGE SCALE GENOMIC DNA]</scope>
    <source>
        <strain evidence="4">cv. PA1801</strain>
    </source>
</reference>
<dbReference type="InterPro" id="IPR000477">
    <property type="entry name" value="RT_dom"/>
</dbReference>
<evidence type="ECO:0000313" key="3">
    <source>
        <dbReference type="EMBL" id="KAA3484438.1"/>
    </source>
</evidence>
<evidence type="ECO:0000256" key="1">
    <source>
        <dbReference type="SAM" id="MobiDB-lite"/>
    </source>
</evidence>
<gene>
    <name evidence="3" type="ORF">EPI10_006522</name>
</gene>
<dbReference type="InterPro" id="IPR043502">
    <property type="entry name" value="DNA/RNA_pol_sf"/>
</dbReference>
<organism evidence="3 4">
    <name type="scientific">Gossypium australe</name>
    <dbReference type="NCBI Taxonomy" id="47621"/>
    <lineage>
        <taxon>Eukaryota</taxon>
        <taxon>Viridiplantae</taxon>
        <taxon>Streptophyta</taxon>
        <taxon>Embryophyta</taxon>
        <taxon>Tracheophyta</taxon>
        <taxon>Spermatophyta</taxon>
        <taxon>Magnoliopsida</taxon>
        <taxon>eudicotyledons</taxon>
        <taxon>Gunneridae</taxon>
        <taxon>Pentapetalae</taxon>
        <taxon>rosids</taxon>
        <taxon>malvids</taxon>
        <taxon>Malvales</taxon>
        <taxon>Malvaceae</taxon>
        <taxon>Malvoideae</taxon>
        <taxon>Gossypium</taxon>
    </lineage>
</organism>
<dbReference type="SUPFAM" id="SSF56672">
    <property type="entry name" value="DNA/RNA polymerases"/>
    <property type="match status" value="1"/>
</dbReference>
<feature type="region of interest" description="Disordered" evidence="1">
    <location>
        <begin position="1"/>
        <end position="39"/>
    </location>
</feature>
<sequence>MVEKDKFQNARPSSTATRGRPPRNTRNGTSSKGVTKDLTARTEVRAPAKAYAIRAREDASSPNVITVSNPLGKHVLVDKACKSFPLMIRGHYFPADLMLLLFDEFHVILGMDWLTLHDVVVNYSENLRIESDESSELPIVISSMSTQRRVDGITTIKEVEFAINLVPGTSPISIAPYRMAPTELKELKPQLQELTDKGFARLSFSPWGAPVLFVKKKDGSMRLCIDYRHLNKVTIKNKYSLLRIDDLFDQLKGETMFSKIDLRSGYYQLRVKYLDVPKTAFRMRYGHYEFLVMPFGLTNAPAFFMDLMNRTFRPLWLYLLMTF</sequence>
<proteinExistence type="predicted"/>
<dbReference type="InterPro" id="IPR021109">
    <property type="entry name" value="Peptidase_aspartic_dom_sf"/>
</dbReference>
<comment type="caution">
    <text evidence="3">The sequence shown here is derived from an EMBL/GenBank/DDBJ whole genome shotgun (WGS) entry which is preliminary data.</text>
</comment>
<dbReference type="AlphaFoldDB" id="A0A5B6WSU4"/>
<dbReference type="Gene3D" id="2.40.70.10">
    <property type="entry name" value="Acid Proteases"/>
    <property type="match status" value="1"/>
</dbReference>
<keyword evidence="4" id="KW-1185">Reference proteome</keyword>
<dbReference type="Gene3D" id="3.10.10.10">
    <property type="entry name" value="HIV Type 1 Reverse Transcriptase, subunit A, domain 1"/>
    <property type="match status" value="1"/>
</dbReference>
<dbReference type="Pfam" id="PF00078">
    <property type="entry name" value="RVT_1"/>
    <property type="match status" value="1"/>
</dbReference>
<dbReference type="Gene3D" id="3.30.70.270">
    <property type="match status" value="1"/>
</dbReference>
<feature type="compositionally biased region" description="Polar residues" evidence="1">
    <location>
        <begin position="24"/>
        <end position="33"/>
    </location>
</feature>
<dbReference type="Proteomes" id="UP000325315">
    <property type="component" value="Unassembled WGS sequence"/>
</dbReference>
<evidence type="ECO:0000259" key="2">
    <source>
        <dbReference type="PROSITE" id="PS50878"/>
    </source>
</evidence>
<dbReference type="Pfam" id="PF08284">
    <property type="entry name" value="RVP_2"/>
    <property type="match status" value="1"/>
</dbReference>
<accession>A0A5B6WSU4</accession>
<dbReference type="EMBL" id="SMMG02000002">
    <property type="protein sequence ID" value="KAA3484438.1"/>
    <property type="molecule type" value="Genomic_DNA"/>
</dbReference>
<protein>
    <submittedName>
        <fullName evidence="3">Transposon Ty3-G Gag-Pol polyprotein</fullName>
    </submittedName>
</protein>
<dbReference type="PANTHER" id="PTHR24559:SF444">
    <property type="entry name" value="REVERSE TRANSCRIPTASE DOMAIN-CONTAINING PROTEIN"/>
    <property type="match status" value="1"/>
</dbReference>
<dbReference type="PROSITE" id="PS50878">
    <property type="entry name" value="RT_POL"/>
    <property type="match status" value="1"/>
</dbReference>
<evidence type="ECO:0000313" key="4">
    <source>
        <dbReference type="Proteomes" id="UP000325315"/>
    </source>
</evidence>
<dbReference type="OrthoDB" id="1749844at2759"/>
<dbReference type="PANTHER" id="PTHR24559">
    <property type="entry name" value="TRANSPOSON TY3-I GAG-POL POLYPROTEIN"/>
    <property type="match status" value="1"/>
</dbReference>